<protein>
    <submittedName>
        <fullName evidence="1">Uncharacterized protein</fullName>
    </submittedName>
</protein>
<dbReference type="STRING" id="264697.ABE28_009145"/>
<dbReference type="RefSeq" id="WP_064465781.1">
    <property type="nucleotide sequence ID" value="NZ_CP017080.1"/>
</dbReference>
<organism evidence="1 2">
    <name type="scientific">Peribacillus muralis</name>
    <dbReference type="NCBI Taxonomy" id="264697"/>
    <lineage>
        <taxon>Bacteria</taxon>
        <taxon>Bacillati</taxon>
        <taxon>Bacillota</taxon>
        <taxon>Bacilli</taxon>
        <taxon>Bacillales</taxon>
        <taxon>Bacillaceae</taxon>
        <taxon>Peribacillus</taxon>
    </lineage>
</organism>
<accession>A0A1B3XMT1</accession>
<gene>
    <name evidence="1" type="ORF">ABE28_009145</name>
</gene>
<dbReference type="EMBL" id="CP017080">
    <property type="protein sequence ID" value="AOH54516.1"/>
    <property type="molecule type" value="Genomic_DNA"/>
</dbReference>
<evidence type="ECO:0000313" key="2">
    <source>
        <dbReference type="Proteomes" id="UP000077926"/>
    </source>
</evidence>
<dbReference type="OrthoDB" id="2738462at2"/>
<dbReference type="InterPro" id="IPR035530">
    <property type="entry name" value="PBSX_XtrA"/>
</dbReference>
<name>A0A1B3XMT1_9BACI</name>
<dbReference type="AlphaFoldDB" id="A0A1B3XMT1"/>
<dbReference type="Proteomes" id="UP000077926">
    <property type="component" value="Chromosome"/>
</dbReference>
<keyword evidence="2" id="KW-1185">Reference proteome</keyword>
<proteinExistence type="predicted"/>
<dbReference type="Pfam" id="PF17356">
    <property type="entry name" value="PBSX_XtrA"/>
    <property type="match status" value="1"/>
</dbReference>
<dbReference type="KEGG" id="bmur:ABE28_009145"/>
<reference evidence="1 2" key="1">
    <citation type="submission" date="2016-08" db="EMBL/GenBank/DDBJ databases">
        <title>Complete genome sequence of Bacillus muralis G25-68, a strain with toxicity to nematodes.</title>
        <authorList>
            <person name="Zheng Z."/>
        </authorList>
    </citation>
    <scope>NUCLEOTIDE SEQUENCE [LARGE SCALE GENOMIC DNA]</scope>
    <source>
        <strain evidence="1 2">G25-68</strain>
    </source>
</reference>
<evidence type="ECO:0000313" key="1">
    <source>
        <dbReference type="EMBL" id="AOH54516.1"/>
    </source>
</evidence>
<sequence>MKEAAKLNSGYITRLQNIEIDPSTMRLEIDIMKQKGSFSIVVCDGKAKFIQLPNHGETRIVTHQGKVKRVKFDEGEEF</sequence>